<feature type="transmembrane region" description="Helical" evidence="7">
    <location>
        <begin position="177"/>
        <end position="197"/>
    </location>
</feature>
<feature type="transmembrane region" description="Helical" evidence="7">
    <location>
        <begin position="409"/>
        <end position="428"/>
    </location>
</feature>
<comment type="subcellular location">
    <subcellularLocation>
        <location evidence="1">Membrane</location>
        <topology evidence="1">Multi-pass membrane protein</topology>
    </subcellularLocation>
</comment>
<organism evidence="8 9">
    <name type="scientific">Pteropus alecto</name>
    <name type="common">Black flying fox</name>
    <dbReference type="NCBI Taxonomy" id="9402"/>
    <lineage>
        <taxon>Eukaryota</taxon>
        <taxon>Metazoa</taxon>
        <taxon>Chordata</taxon>
        <taxon>Craniata</taxon>
        <taxon>Vertebrata</taxon>
        <taxon>Euteleostomi</taxon>
        <taxon>Mammalia</taxon>
        <taxon>Eutheria</taxon>
        <taxon>Laurasiatheria</taxon>
        <taxon>Chiroptera</taxon>
        <taxon>Yinpterochiroptera</taxon>
        <taxon>Pteropodoidea</taxon>
        <taxon>Pteropodidae</taxon>
        <taxon>Pteropodinae</taxon>
        <taxon>Pteropus</taxon>
    </lineage>
</organism>
<feature type="transmembrane region" description="Helical" evidence="7">
    <location>
        <begin position="486"/>
        <end position="507"/>
    </location>
</feature>
<evidence type="ECO:0000313" key="8">
    <source>
        <dbReference type="EMBL" id="ELK09557.1"/>
    </source>
</evidence>
<dbReference type="GO" id="GO:0005886">
    <property type="term" value="C:plasma membrane"/>
    <property type="evidence" value="ECO:0007669"/>
    <property type="project" value="TreeGrafter"/>
</dbReference>
<dbReference type="PRINTS" id="PR01130">
    <property type="entry name" value="DERENTRNSPRT"/>
</dbReference>
<comment type="similarity">
    <text evidence="2">Belongs to the SLC29A/ENT transporter (TC 2.A.57) family.</text>
</comment>
<keyword evidence="3" id="KW-0813">Transport</keyword>
<evidence type="ECO:0000256" key="4">
    <source>
        <dbReference type="ARBA" id="ARBA00022692"/>
    </source>
</evidence>
<dbReference type="InterPro" id="IPR002259">
    <property type="entry name" value="Eqnu_transpt"/>
</dbReference>
<feature type="transmembrane region" description="Helical" evidence="7">
    <location>
        <begin position="519"/>
        <end position="543"/>
    </location>
</feature>
<proteinExistence type="inferred from homology"/>
<dbReference type="GO" id="GO:0005337">
    <property type="term" value="F:nucleoside transmembrane transporter activity"/>
    <property type="evidence" value="ECO:0007669"/>
    <property type="project" value="InterPro"/>
</dbReference>
<dbReference type="FunCoup" id="L5KDZ4">
    <property type="interactions" value="244"/>
</dbReference>
<feature type="transmembrane region" description="Helical" evidence="7">
    <location>
        <begin position="449"/>
        <end position="466"/>
    </location>
</feature>
<dbReference type="Pfam" id="PF01733">
    <property type="entry name" value="Nucleoside_tran"/>
    <property type="match status" value="1"/>
</dbReference>
<gene>
    <name evidence="8" type="ORF">PAL_GLEAN10020524</name>
</gene>
<dbReference type="eggNOG" id="KOG1479">
    <property type="taxonomic scope" value="Eukaryota"/>
</dbReference>
<evidence type="ECO:0000313" key="9">
    <source>
        <dbReference type="Proteomes" id="UP000010552"/>
    </source>
</evidence>
<feature type="transmembrane region" description="Helical" evidence="7">
    <location>
        <begin position="271"/>
        <end position="289"/>
    </location>
</feature>
<reference evidence="9" key="1">
    <citation type="journal article" date="2013" name="Science">
        <title>Comparative analysis of bat genomes provides insight into the evolution of flight and immunity.</title>
        <authorList>
            <person name="Zhang G."/>
            <person name="Cowled C."/>
            <person name="Shi Z."/>
            <person name="Huang Z."/>
            <person name="Bishop-Lilly K.A."/>
            <person name="Fang X."/>
            <person name="Wynne J.W."/>
            <person name="Xiong Z."/>
            <person name="Baker M.L."/>
            <person name="Zhao W."/>
            <person name="Tachedjian M."/>
            <person name="Zhu Y."/>
            <person name="Zhou P."/>
            <person name="Jiang X."/>
            <person name="Ng J."/>
            <person name="Yang L."/>
            <person name="Wu L."/>
            <person name="Xiao J."/>
            <person name="Feng Y."/>
            <person name="Chen Y."/>
            <person name="Sun X."/>
            <person name="Zhang Y."/>
            <person name="Marsh G.A."/>
            <person name="Crameri G."/>
            <person name="Broder C.C."/>
            <person name="Frey K.G."/>
            <person name="Wang L.F."/>
            <person name="Wang J."/>
        </authorList>
    </citation>
    <scope>NUCLEOTIDE SEQUENCE [LARGE SCALE GENOMIC DNA]</scope>
</reference>
<evidence type="ECO:0000256" key="2">
    <source>
        <dbReference type="ARBA" id="ARBA00007965"/>
    </source>
</evidence>
<keyword evidence="5 7" id="KW-1133">Transmembrane helix</keyword>
<protein>
    <submittedName>
        <fullName evidence="8">Equilibrative nucleoside transporter 3</fullName>
    </submittedName>
</protein>
<evidence type="ECO:0000256" key="7">
    <source>
        <dbReference type="SAM" id="Phobius"/>
    </source>
</evidence>
<dbReference type="EMBL" id="KB030800">
    <property type="protein sequence ID" value="ELK09557.1"/>
    <property type="molecule type" value="Genomic_DNA"/>
</dbReference>
<dbReference type="STRING" id="9402.L5KDZ4"/>
<evidence type="ECO:0000256" key="3">
    <source>
        <dbReference type="ARBA" id="ARBA00022448"/>
    </source>
</evidence>
<feature type="transmembrane region" description="Helical" evidence="7">
    <location>
        <begin position="204"/>
        <end position="223"/>
    </location>
</feature>
<dbReference type="Proteomes" id="UP000010552">
    <property type="component" value="Unassembled WGS sequence"/>
</dbReference>
<sequence>MVGGIVSFVGWMSPQLCPASASDHLLCLCFSVPTVAIVSEDDFHHSSNSTYRTTSSSLRADQEALLGKLLDHPPPPSLQRPEDRFNGAYIIFFSLGIGGLLPWNFFVTAKEYWIFKLRNCSSPAPGEEPEDSDILPAMKVHFALILQSRKMEAVSNLLVPQGYKDKSYNPRNYLESYLSIASTVPSVLCLMANFLLVNRVSTHVRVLASLTIMLTIFVVMTVLVKVDTSSWTHGFFAVTITCMAILSGTATIFNSSVFGMTGSFPMRNSQALISGGAMGGTISALAALVDLALSSNVTDSALAFFLTADVFLGLCVGLYLLLPRLEYSRYYMRSVWPAHVFSGEGQVPQDSLNAPLVAPGSNCSPTPPLRPILKKTAGLGFCIIYLLFITSIIFPSISTNIVSLDKDSGSPWTTKFFIPLTAFLLYNFADLCGRQITAWIQVPGPRSKVLPGLVLLRTGLVPLFVFCNYQPRVHLQTVVFLSDIYPILFSSLLGFSNGYLSTLALIYGPKIVSRELAEATGVVMSFYMCLGLVFGSACSALLVHLI</sequence>
<keyword evidence="6 7" id="KW-0472">Membrane</keyword>
<feature type="transmembrane region" description="Helical" evidence="7">
    <location>
        <begin position="377"/>
        <end position="397"/>
    </location>
</feature>
<evidence type="ECO:0000256" key="6">
    <source>
        <dbReference type="ARBA" id="ARBA00023136"/>
    </source>
</evidence>
<feature type="transmembrane region" description="Helical" evidence="7">
    <location>
        <begin position="235"/>
        <end position="259"/>
    </location>
</feature>
<dbReference type="PANTHER" id="PTHR10332">
    <property type="entry name" value="EQUILIBRATIVE NUCLEOSIDE TRANSPORTER"/>
    <property type="match status" value="1"/>
</dbReference>
<evidence type="ECO:0000256" key="1">
    <source>
        <dbReference type="ARBA" id="ARBA00004141"/>
    </source>
</evidence>
<keyword evidence="4 7" id="KW-0812">Transmembrane</keyword>
<dbReference type="AlphaFoldDB" id="L5KDZ4"/>
<accession>L5KDZ4</accession>
<feature type="transmembrane region" description="Helical" evidence="7">
    <location>
        <begin position="301"/>
        <end position="322"/>
    </location>
</feature>
<name>L5KDZ4_PTEAL</name>
<dbReference type="InParanoid" id="L5KDZ4"/>
<keyword evidence="9" id="KW-1185">Reference proteome</keyword>
<dbReference type="PIRSF" id="PIRSF016379">
    <property type="entry name" value="ENT"/>
    <property type="match status" value="1"/>
</dbReference>
<dbReference type="PANTHER" id="PTHR10332:SF17">
    <property type="entry name" value="EQUILIBRATIVE NUCLEOSIDE TRANSPORTER 3"/>
    <property type="match status" value="1"/>
</dbReference>
<dbReference type="GO" id="GO:0005794">
    <property type="term" value="C:Golgi apparatus"/>
    <property type="evidence" value="ECO:0007669"/>
    <property type="project" value="TreeGrafter"/>
</dbReference>
<evidence type="ECO:0000256" key="5">
    <source>
        <dbReference type="ARBA" id="ARBA00022989"/>
    </source>
</evidence>
<feature type="transmembrane region" description="Helical" evidence="7">
    <location>
        <begin position="87"/>
        <end position="106"/>
    </location>
</feature>